<evidence type="ECO:0000313" key="2">
    <source>
        <dbReference type="EMBL" id="EDY18954.1"/>
    </source>
</evidence>
<evidence type="ECO:0000256" key="1">
    <source>
        <dbReference type="SAM" id="SignalP"/>
    </source>
</evidence>
<dbReference type="eggNOG" id="COG1357">
    <property type="taxonomic scope" value="Bacteria"/>
</dbReference>
<dbReference type="PANTHER" id="PTHR14136">
    <property type="entry name" value="BTB_POZ DOMAIN-CONTAINING PROTEIN KCTD9"/>
    <property type="match status" value="1"/>
</dbReference>
<proteinExistence type="predicted"/>
<dbReference type="PANTHER" id="PTHR14136:SF17">
    <property type="entry name" value="BTB_POZ DOMAIN-CONTAINING PROTEIN KCTD9"/>
    <property type="match status" value="1"/>
</dbReference>
<dbReference type="Gene3D" id="2.160.20.80">
    <property type="entry name" value="E3 ubiquitin-protein ligase SopA"/>
    <property type="match status" value="2"/>
</dbReference>
<keyword evidence="3" id="KW-1185">Reference proteome</keyword>
<keyword evidence="1" id="KW-0732">Signal</keyword>
<dbReference type="InterPro" id="IPR051082">
    <property type="entry name" value="Pentapeptide-BTB/POZ_domain"/>
</dbReference>
<feature type="chain" id="PRO_5002800407" evidence="1">
    <location>
        <begin position="27"/>
        <end position="319"/>
    </location>
</feature>
<accession>B4D3X4</accession>
<dbReference type="EMBL" id="ABVL01000010">
    <property type="protein sequence ID" value="EDY18954.1"/>
    <property type="molecule type" value="Genomic_DNA"/>
</dbReference>
<comment type="caution">
    <text evidence="2">The sequence shown here is derived from an EMBL/GenBank/DDBJ whole genome shotgun (WGS) entry which is preliminary data.</text>
</comment>
<protein>
    <submittedName>
        <fullName evidence="2">Pentapeptide repeat protein</fullName>
    </submittedName>
</protein>
<dbReference type="STRING" id="497964.CfE428DRAFT_3612"/>
<reference evidence="2 3" key="1">
    <citation type="journal article" date="2011" name="J. Bacteriol.">
        <title>Genome sequence of Chthoniobacter flavus Ellin428, an aerobic heterotrophic soil bacterium.</title>
        <authorList>
            <person name="Kant R."/>
            <person name="van Passel M.W."/>
            <person name="Palva A."/>
            <person name="Lucas S."/>
            <person name="Lapidus A."/>
            <person name="Glavina Del Rio T."/>
            <person name="Dalin E."/>
            <person name="Tice H."/>
            <person name="Bruce D."/>
            <person name="Goodwin L."/>
            <person name="Pitluck S."/>
            <person name="Larimer F.W."/>
            <person name="Land M.L."/>
            <person name="Hauser L."/>
            <person name="Sangwan P."/>
            <person name="de Vos W.M."/>
            <person name="Janssen P.H."/>
            <person name="Smidt H."/>
        </authorList>
    </citation>
    <scope>NUCLEOTIDE SEQUENCE [LARGE SCALE GENOMIC DNA]</scope>
    <source>
        <strain evidence="2 3">Ellin428</strain>
    </source>
</reference>
<dbReference type="RefSeq" id="WP_006980937.1">
    <property type="nucleotide sequence ID" value="NZ_ABVL01000010.1"/>
</dbReference>
<dbReference type="Pfam" id="PF00805">
    <property type="entry name" value="Pentapeptide"/>
    <property type="match status" value="2"/>
</dbReference>
<dbReference type="InterPro" id="IPR001646">
    <property type="entry name" value="5peptide_repeat"/>
</dbReference>
<dbReference type="SUPFAM" id="SSF141571">
    <property type="entry name" value="Pentapeptide repeat-like"/>
    <property type="match status" value="2"/>
</dbReference>
<name>B4D3X4_9BACT</name>
<organism evidence="2 3">
    <name type="scientific">Chthoniobacter flavus Ellin428</name>
    <dbReference type="NCBI Taxonomy" id="497964"/>
    <lineage>
        <taxon>Bacteria</taxon>
        <taxon>Pseudomonadati</taxon>
        <taxon>Verrucomicrobiota</taxon>
        <taxon>Spartobacteria</taxon>
        <taxon>Chthoniobacterales</taxon>
        <taxon>Chthoniobacteraceae</taxon>
        <taxon>Chthoniobacter</taxon>
    </lineage>
</organism>
<evidence type="ECO:0000313" key="3">
    <source>
        <dbReference type="Proteomes" id="UP000005824"/>
    </source>
</evidence>
<feature type="signal peptide" evidence="1">
    <location>
        <begin position="1"/>
        <end position="26"/>
    </location>
</feature>
<sequence precursor="true">MKPYRYWVVCSCLVLSLVGEATPGFAAPTNFAGQDLKGKDFKDGNLNRANFDGALLNGANFRNATLRGASFQKAQLENAIFSKAVLDDADLSGAELHGVDWTDARAWHAKLAGTEIDLAGAVVVDLKKLNLDYGAEKLIRSAQRSDSGSLSFHYADLRRCKIIGNADGVDFRGADLRGTDFTKAQKLDSARFAGAKYDSSTQWNIDPARMHAELVAGSEGAGPAGAKISHHPLIGHWLILKGEKGATESGSIQIHPDGTFDWDYSQNGTPIKGEWTEAGDNIIVKSGEKGETWTVSRTHPDEILLKGDRGTERVGILNK</sequence>
<gene>
    <name evidence="2" type="ORF">CfE428DRAFT_3612</name>
</gene>
<dbReference type="Proteomes" id="UP000005824">
    <property type="component" value="Unassembled WGS sequence"/>
</dbReference>
<dbReference type="AlphaFoldDB" id="B4D3X4"/>
<dbReference type="InParanoid" id="B4D3X4"/>